<evidence type="ECO:0000313" key="19">
    <source>
        <dbReference type="Proteomes" id="UP001465755"/>
    </source>
</evidence>
<dbReference type="GO" id="GO:0016567">
    <property type="term" value="P:protein ubiquitination"/>
    <property type="evidence" value="ECO:0007669"/>
    <property type="project" value="UniProtKB-UniRule"/>
</dbReference>
<dbReference type="CDD" id="cd16499">
    <property type="entry name" value="RING-HC_Bre1-like"/>
    <property type="match status" value="1"/>
</dbReference>
<keyword evidence="6 14" id="KW-0479">Metal-binding</keyword>
<comment type="subcellular location">
    <subcellularLocation>
        <location evidence="2 14">Nucleus</location>
    </subcellularLocation>
</comment>
<evidence type="ECO:0000256" key="14">
    <source>
        <dbReference type="RuleBase" id="RU365038"/>
    </source>
</evidence>
<comment type="pathway">
    <text evidence="3 14">Protein modification; protein ubiquitination.</text>
</comment>
<dbReference type="PROSITE" id="PS00518">
    <property type="entry name" value="ZF_RING_1"/>
    <property type="match status" value="1"/>
</dbReference>
<dbReference type="InterPro" id="IPR013083">
    <property type="entry name" value="Znf_RING/FYVE/PHD"/>
</dbReference>
<comment type="catalytic activity">
    <reaction evidence="1 14">
        <text>S-ubiquitinyl-[E2 ubiquitin-conjugating enzyme]-L-cysteine + [acceptor protein]-L-lysine = [E2 ubiquitin-conjugating enzyme]-L-cysteine + N(6)-ubiquitinyl-[acceptor protein]-L-lysine.</text>
        <dbReference type="EC" id="2.3.2.27"/>
    </reaction>
</comment>
<feature type="domain" description="RING-type" evidence="17">
    <location>
        <begin position="582"/>
        <end position="620"/>
    </location>
</feature>
<comment type="caution">
    <text evidence="18">The sequence shown here is derived from an EMBL/GenBank/DDBJ whole genome shotgun (WGS) entry which is preliminary data.</text>
</comment>
<dbReference type="PROSITE" id="PS50089">
    <property type="entry name" value="ZF_RING_2"/>
    <property type="match status" value="1"/>
</dbReference>
<keyword evidence="8 14" id="KW-0833">Ubl conjugation pathway</keyword>
<evidence type="ECO:0000259" key="17">
    <source>
        <dbReference type="PROSITE" id="PS50089"/>
    </source>
</evidence>
<keyword evidence="19" id="KW-1185">Reference proteome</keyword>
<dbReference type="Gene3D" id="3.30.40.10">
    <property type="entry name" value="Zinc/RING finger domain, C3HC4 (zinc finger)"/>
    <property type="match status" value="1"/>
</dbReference>
<dbReference type="InterPro" id="IPR017907">
    <property type="entry name" value="Znf_RING_CS"/>
</dbReference>
<dbReference type="EC" id="2.3.2.27" evidence="14"/>
<keyword evidence="11 14" id="KW-0175">Coiled coil</keyword>
<dbReference type="GO" id="GO:0006325">
    <property type="term" value="P:chromatin organization"/>
    <property type="evidence" value="ECO:0007669"/>
    <property type="project" value="UniProtKB-KW"/>
</dbReference>
<evidence type="ECO:0000256" key="12">
    <source>
        <dbReference type="ARBA" id="ARBA00023242"/>
    </source>
</evidence>
<keyword evidence="10 14" id="KW-0156">Chromatin regulator</keyword>
<feature type="coiled-coil region" evidence="15">
    <location>
        <begin position="337"/>
        <end position="413"/>
    </location>
</feature>
<feature type="compositionally biased region" description="Basic and acidic residues" evidence="16">
    <location>
        <begin position="500"/>
        <end position="546"/>
    </location>
</feature>
<evidence type="ECO:0000256" key="7">
    <source>
        <dbReference type="ARBA" id="ARBA00022771"/>
    </source>
</evidence>
<dbReference type="InterPro" id="IPR001841">
    <property type="entry name" value="Znf_RING"/>
</dbReference>
<feature type="region of interest" description="Disordered" evidence="16">
    <location>
        <begin position="495"/>
        <end position="546"/>
    </location>
</feature>
<dbReference type="GO" id="GO:0061630">
    <property type="term" value="F:ubiquitin protein ligase activity"/>
    <property type="evidence" value="ECO:0007669"/>
    <property type="project" value="UniProtKB-EC"/>
</dbReference>
<evidence type="ECO:0000256" key="3">
    <source>
        <dbReference type="ARBA" id="ARBA00004906"/>
    </source>
</evidence>
<dbReference type="GO" id="GO:0005634">
    <property type="term" value="C:nucleus"/>
    <property type="evidence" value="ECO:0007669"/>
    <property type="project" value="UniProtKB-SubCell"/>
</dbReference>
<dbReference type="PANTHER" id="PTHR23163">
    <property type="entry name" value="RING FINGER PROTEIN-RELATED"/>
    <property type="match status" value="1"/>
</dbReference>
<dbReference type="PANTHER" id="PTHR23163:SF0">
    <property type="entry name" value="E3 UBIQUITIN-PROTEIN LIGASE BRE1"/>
    <property type="match status" value="1"/>
</dbReference>
<name>A0AAW1PZ17_9CHLO</name>
<evidence type="ECO:0000256" key="5">
    <source>
        <dbReference type="ARBA" id="ARBA00022679"/>
    </source>
</evidence>
<dbReference type="SUPFAM" id="SSF57850">
    <property type="entry name" value="RING/U-box"/>
    <property type="match status" value="1"/>
</dbReference>
<protein>
    <recommendedName>
        <fullName evidence="14">E3 ubiquitin protein ligase</fullName>
        <ecNumber evidence="14">2.3.2.27</ecNumber>
    </recommendedName>
</protein>
<keyword evidence="5 14" id="KW-0808">Transferase</keyword>
<feature type="coiled-coil region" evidence="15">
    <location>
        <begin position="16"/>
        <end position="78"/>
    </location>
</feature>
<dbReference type="Pfam" id="PF13923">
    <property type="entry name" value="zf-C3HC4_2"/>
    <property type="match status" value="1"/>
</dbReference>
<evidence type="ECO:0000256" key="9">
    <source>
        <dbReference type="ARBA" id="ARBA00022833"/>
    </source>
</evidence>
<keyword evidence="7 13" id="KW-0863">Zinc-finger</keyword>
<evidence type="ECO:0000256" key="1">
    <source>
        <dbReference type="ARBA" id="ARBA00000900"/>
    </source>
</evidence>
<comment type="similarity">
    <text evidence="4 14">Belongs to the BRE1 family.</text>
</comment>
<evidence type="ECO:0000256" key="15">
    <source>
        <dbReference type="SAM" id="Coils"/>
    </source>
</evidence>
<dbReference type="GO" id="GO:0033503">
    <property type="term" value="C:HULC complex"/>
    <property type="evidence" value="ECO:0007669"/>
    <property type="project" value="TreeGrafter"/>
</dbReference>
<dbReference type="EMBL" id="JALJOQ010000005">
    <property type="protein sequence ID" value="KAK9813379.1"/>
    <property type="molecule type" value="Genomic_DNA"/>
</dbReference>
<evidence type="ECO:0000256" key="6">
    <source>
        <dbReference type="ARBA" id="ARBA00022723"/>
    </source>
</evidence>
<evidence type="ECO:0000256" key="4">
    <source>
        <dbReference type="ARBA" id="ARBA00005555"/>
    </source>
</evidence>
<dbReference type="GO" id="GO:0008270">
    <property type="term" value="F:zinc ion binding"/>
    <property type="evidence" value="ECO:0007669"/>
    <property type="project" value="UniProtKB-KW"/>
</dbReference>
<evidence type="ECO:0000256" key="16">
    <source>
        <dbReference type="SAM" id="MobiDB-lite"/>
    </source>
</evidence>
<reference evidence="18 19" key="1">
    <citation type="journal article" date="2024" name="Nat. Commun.">
        <title>Phylogenomics reveals the evolutionary origins of lichenization in chlorophyte algae.</title>
        <authorList>
            <person name="Puginier C."/>
            <person name="Libourel C."/>
            <person name="Otte J."/>
            <person name="Skaloud P."/>
            <person name="Haon M."/>
            <person name="Grisel S."/>
            <person name="Petersen M."/>
            <person name="Berrin J.G."/>
            <person name="Delaux P.M."/>
            <person name="Dal Grande F."/>
            <person name="Keller J."/>
        </authorList>
    </citation>
    <scope>NUCLEOTIDE SEQUENCE [LARGE SCALE GENOMIC DNA]</scope>
    <source>
        <strain evidence="18 19">SAG 2036</strain>
    </source>
</reference>
<organism evidence="18 19">
    <name type="scientific">Symbiochloris irregularis</name>
    <dbReference type="NCBI Taxonomy" id="706552"/>
    <lineage>
        <taxon>Eukaryota</taxon>
        <taxon>Viridiplantae</taxon>
        <taxon>Chlorophyta</taxon>
        <taxon>core chlorophytes</taxon>
        <taxon>Trebouxiophyceae</taxon>
        <taxon>Trebouxiales</taxon>
        <taxon>Trebouxiaceae</taxon>
        <taxon>Symbiochloris</taxon>
    </lineage>
</organism>
<keyword evidence="9 14" id="KW-0862">Zinc</keyword>
<proteinExistence type="inferred from homology"/>
<gene>
    <name evidence="18" type="ORF">WJX73_004098</name>
</gene>
<keyword evidence="12 14" id="KW-0539">Nucleus</keyword>
<dbReference type="Proteomes" id="UP001465755">
    <property type="component" value="Unassembled WGS sequence"/>
</dbReference>
<accession>A0AAW1PZ17</accession>
<evidence type="ECO:0000256" key="8">
    <source>
        <dbReference type="ARBA" id="ARBA00022786"/>
    </source>
</evidence>
<dbReference type="InterPro" id="IPR013956">
    <property type="entry name" value="E3_ubiquit_lig_Bre1"/>
</dbReference>
<evidence type="ECO:0000256" key="13">
    <source>
        <dbReference type="PROSITE-ProRule" id="PRU00175"/>
    </source>
</evidence>
<feature type="coiled-coil region" evidence="15">
    <location>
        <begin position="132"/>
        <end position="159"/>
    </location>
</feature>
<dbReference type="AlphaFoldDB" id="A0AAW1PZ17"/>
<evidence type="ECO:0000256" key="10">
    <source>
        <dbReference type="ARBA" id="ARBA00022853"/>
    </source>
</evidence>
<dbReference type="SMART" id="SM00184">
    <property type="entry name" value="RING"/>
    <property type="match status" value="1"/>
</dbReference>
<sequence>MDASAAQKIPALQSRNSKLAAELQVSGETVRELEQKLESLKKDHDSYMDTLLCVNRFWDQLEKELDDEASEIERALALRSGRLESALAHLLKLISSGNPAVTDEEKQLAAVQAEADSQTALNRLVEKRNAELDKEREAHLMLQREVSDLRNKLAAAQHLREAGVTARQSQGLAEELDKQRFLISSQQQQLDAGRTQLQMLQTQADAGQVAKRQLTAAQGYAAELNQQLEASRKAAAEAEAERGFQEAARMQAEMQQMQQQAAQTKSESATLRKDNAALKAETEDLRLFLEVLETFCEDPRELVEVRVSEVKLKKQLQALTENGNANHSMPEVSHEELLEARKRGEAAEAQVVQLREASREQQVQIASLQRHAEKLRQDCAAAKQDNEPLILEIEDLGQAYEASQHNNRSLTEQLTARDEVNANLVGERIREGHAAAATAEARDSAVAHTKRLAADLQDHKAHLARVESRLQSSLEESAALQARLREAEAALLGARGQLQQRDETGKGRDERLAEAERRAEELKRRAEEDASKEARERAKRMRVEDDAKALNSRLQQLQREAAGASNQQLQAELKAARSVILCKVCCERNKDTVITKCWHTFCKTCINKNLDMRHRKCPGCGTPFGQGDVKPVYLT</sequence>
<feature type="coiled-coil region" evidence="15">
    <location>
        <begin position="221"/>
        <end position="281"/>
    </location>
</feature>
<evidence type="ECO:0000256" key="2">
    <source>
        <dbReference type="ARBA" id="ARBA00004123"/>
    </source>
</evidence>
<evidence type="ECO:0000313" key="18">
    <source>
        <dbReference type="EMBL" id="KAK9813379.1"/>
    </source>
</evidence>
<evidence type="ECO:0000256" key="11">
    <source>
        <dbReference type="ARBA" id="ARBA00023054"/>
    </source>
</evidence>